<dbReference type="Gene3D" id="3.90.180.10">
    <property type="entry name" value="Medium-chain alcohol dehydrogenases, catalytic domain"/>
    <property type="match status" value="1"/>
</dbReference>
<name>A0A850Q6Y3_9RHOB</name>
<dbReference type="InterPro" id="IPR013154">
    <property type="entry name" value="ADH-like_N"/>
</dbReference>
<reference evidence="2 3" key="1">
    <citation type="submission" date="2020-04" db="EMBL/GenBank/DDBJ databases">
        <title>Donghicola sp., a member of the Rhodobacteraceae family isolated from mangrove forest in Thailand.</title>
        <authorList>
            <person name="Charoenyingcharoen P."/>
            <person name="Yukphan P."/>
        </authorList>
    </citation>
    <scope>NUCLEOTIDE SEQUENCE [LARGE SCALE GENOMIC DNA]</scope>
    <source>
        <strain evidence="2 3">B5-SW-15</strain>
    </source>
</reference>
<protein>
    <submittedName>
        <fullName evidence="2">NAD(P)-dependent alcohol dehydrogenase</fullName>
    </submittedName>
</protein>
<dbReference type="AlphaFoldDB" id="A0A850Q6Y3"/>
<dbReference type="Proteomes" id="UP000592216">
    <property type="component" value="Unassembled WGS sequence"/>
</dbReference>
<dbReference type="Pfam" id="PF08240">
    <property type="entry name" value="ADH_N"/>
    <property type="match status" value="1"/>
</dbReference>
<dbReference type="Pfam" id="PF13602">
    <property type="entry name" value="ADH_zinc_N_2"/>
    <property type="match status" value="1"/>
</dbReference>
<dbReference type="RefSeq" id="WP_177156601.1">
    <property type="nucleotide sequence ID" value="NZ_JABCJE010000001.1"/>
</dbReference>
<proteinExistence type="predicted"/>
<dbReference type="InterPro" id="IPR036291">
    <property type="entry name" value="NAD(P)-bd_dom_sf"/>
</dbReference>
<dbReference type="PANTHER" id="PTHR44013">
    <property type="entry name" value="ZINC-TYPE ALCOHOL DEHYDROGENASE-LIKE PROTEIN C16A3.02C"/>
    <property type="match status" value="1"/>
</dbReference>
<comment type="caution">
    <text evidence="2">The sequence shown here is derived from an EMBL/GenBank/DDBJ whole genome shotgun (WGS) entry which is preliminary data.</text>
</comment>
<dbReference type="SUPFAM" id="SSF50129">
    <property type="entry name" value="GroES-like"/>
    <property type="match status" value="1"/>
</dbReference>
<organism evidence="2 3">
    <name type="scientific">Donghicola mangrovi</name>
    <dbReference type="NCBI Taxonomy" id="2729614"/>
    <lineage>
        <taxon>Bacteria</taxon>
        <taxon>Pseudomonadati</taxon>
        <taxon>Pseudomonadota</taxon>
        <taxon>Alphaproteobacteria</taxon>
        <taxon>Rhodobacterales</taxon>
        <taxon>Roseobacteraceae</taxon>
        <taxon>Donghicola</taxon>
    </lineage>
</organism>
<accession>A0A850Q6Y3</accession>
<gene>
    <name evidence="2" type="ORF">HJ536_03010</name>
</gene>
<sequence>MKTVSYFSYGAPDVLRLVQRPTPKPRAEQVQVRVHASAVTTADWRLRASAFPGGLWILGRMMFGLVRPRNPVLGMTFAGEVTEVGSEVDQYKVGQKVYGFCGGGGHAEYLTIHEGRALAPMPDDLDYSAAAAVPFGGLCALVFLRDVIKLRKGQKILVIGATGGVGAYATQIAKAMGGHVTAVCGGTSEELAKELGADEFINYRRTDALNGKQLYDVVFDCVGASSFDKAKKALRKRGLYVPLNFGVREIWQVLTNKNIQGQRIKIHVNSVKASDLQALNRMIAEGELRPVVDRVYDMIDVFEAHSRVQTRHARGTVVLSMA</sequence>
<evidence type="ECO:0000313" key="2">
    <source>
        <dbReference type="EMBL" id="NVO22315.1"/>
    </source>
</evidence>
<dbReference type="SUPFAM" id="SSF51735">
    <property type="entry name" value="NAD(P)-binding Rossmann-fold domains"/>
    <property type="match status" value="1"/>
</dbReference>
<dbReference type="SMART" id="SM00829">
    <property type="entry name" value="PKS_ER"/>
    <property type="match status" value="1"/>
</dbReference>
<dbReference type="Gene3D" id="3.40.50.720">
    <property type="entry name" value="NAD(P)-binding Rossmann-like Domain"/>
    <property type="match status" value="1"/>
</dbReference>
<dbReference type="InterPro" id="IPR011032">
    <property type="entry name" value="GroES-like_sf"/>
</dbReference>
<evidence type="ECO:0000259" key="1">
    <source>
        <dbReference type="SMART" id="SM00829"/>
    </source>
</evidence>
<dbReference type="PANTHER" id="PTHR44013:SF1">
    <property type="entry name" value="ZINC-TYPE ALCOHOL DEHYDROGENASE-LIKE PROTEIN C16A3.02C"/>
    <property type="match status" value="1"/>
</dbReference>
<dbReference type="EMBL" id="JABCJE010000001">
    <property type="protein sequence ID" value="NVO22315.1"/>
    <property type="molecule type" value="Genomic_DNA"/>
</dbReference>
<dbReference type="GO" id="GO:0016491">
    <property type="term" value="F:oxidoreductase activity"/>
    <property type="evidence" value="ECO:0007669"/>
    <property type="project" value="InterPro"/>
</dbReference>
<dbReference type="InterPro" id="IPR020843">
    <property type="entry name" value="ER"/>
</dbReference>
<evidence type="ECO:0000313" key="3">
    <source>
        <dbReference type="Proteomes" id="UP000592216"/>
    </source>
</evidence>
<dbReference type="CDD" id="cd08267">
    <property type="entry name" value="MDR1"/>
    <property type="match status" value="1"/>
</dbReference>
<feature type="domain" description="Enoyl reductase (ER)" evidence="1">
    <location>
        <begin position="10"/>
        <end position="319"/>
    </location>
</feature>
<dbReference type="InterPro" id="IPR052733">
    <property type="entry name" value="Chloroplast_QOR"/>
</dbReference>